<evidence type="ECO:0000313" key="7">
    <source>
        <dbReference type="Proteomes" id="UP000220639"/>
    </source>
</evidence>
<gene>
    <name evidence="6" type="ORF">KOSB73_260444</name>
</gene>
<dbReference type="RefSeq" id="WP_098140720.1">
    <property type="nucleotide sequence ID" value="NZ_CBCSJA010000001.1"/>
</dbReference>
<evidence type="ECO:0000256" key="4">
    <source>
        <dbReference type="ARBA" id="ARBA00023163"/>
    </source>
</evidence>
<protein>
    <recommendedName>
        <fullName evidence="5">HTH lysR-type domain-containing protein</fullName>
    </recommendedName>
</protein>
<dbReference type="GO" id="GO:0003700">
    <property type="term" value="F:DNA-binding transcription factor activity"/>
    <property type="evidence" value="ECO:0007669"/>
    <property type="project" value="InterPro"/>
</dbReference>
<dbReference type="AlphaFoldDB" id="A0A285B474"/>
<evidence type="ECO:0000259" key="5">
    <source>
        <dbReference type="PROSITE" id="PS50931"/>
    </source>
</evidence>
<reference evidence="7" key="1">
    <citation type="submission" date="2017-08" db="EMBL/GenBank/DDBJ databases">
        <authorList>
            <person name="Brisse S."/>
        </authorList>
    </citation>
    <scope>NUCLEOTIDE SEQUENCE [LARGE SCALE GENOMIC DNA]</scope>
    <source>
        <strain evidence="7">06D021</strain>
    </source>
</reference>
<proteinExistence type="inferred from homology"/>
<dbReference type="PROSITE" id="PS50931">
    <property type="entry name" value="HTH_LYSR"/>
    <property type="match status" value="1"/>
</dbReference>
<evidence type="ECO:0000256" key="3">
    <source>
        <dbReference type="ARBA" id="ARBA00023125"/>
    </source>
</evidence>
<dbReference type="SUPFAM" id="SSF46785">
    <property type="entry name" value="Winged helix' DNA-binding domain"/>
    <property type="match status" value="1"/>
</dbReference>
<keyword evidence="2" id="KW-0805">Transcription regulation</keyword>
<dbReference type="SUPFAM" id="SSF53850">
    <property type="entry name" value="Periplasmic binding protein-like II"/>
    <property type="match status" value="1"/>
</dbReference>
<dbReference type="Gene3D" id="3.40.190.290">
    <property type="match status" value="1"/>
</dbReference>
<dbReference type="InterPro" id="IPR036388">
    <property type="entry name" value="WH-like_DNA-bd_sf"/>
</dbReference>
<dbReference type="Gene3D" id="1.10.10.10">
    <property type="entry name" value="Winged helix-like DNA-binding domain superfamily/Winged helix DNA-binding domain"/>
    <property type="match status" value="1"/>
</dbReference>
<evidence type="ECO:0000256" key="1">
    <source>
        <dbReference type="ARBA" id="ARBA00009437"/>
    </source>
</evidence>
<dbReference type="Pfam" id="PF00126">
    <property type="entry name" value="HTH_1"/>
    <property type="match status" value="1"/>
</dbReference>
<dbReference type="Proteomes" id="UP000220639">
    <property type="component" value="Unassembled WGS sequence"/>
</dbReference>
<keyword evidence="4" id="KW-0804">Transcription</keyword>
<dbReference type="EMBL" id="FZTC01000019">
    <property type="protein sequence ID" value="SNU35720.1"/>
    <property type="molecule type" value="Genomic_DNA"/>
</dbReference>
<dbReference type="PANTHER" id="PTHR30126">
    <property type="entry name" value="HTH-TYPE TRANSCRIPTIONAL REGULATOR"/>
    <property type="match status" value="1"/>
</dbReference>
<sequence length="278" mass="30219">MNHTTLQIFKTVAEEQSVTRAAKLLGRAQSNITTRIHQLEEELGVELFARGNKKMPLSPAGERFLAYALKILSLAEEARQALHPATPGGNLRMGAMDATAASRLPPLLTRFHAQCPEVILTLKTQPSRQLTLQVLDAALDCALVCLPQGASSAEDLEYLPLFQEQLVLVLPADRQRFRFAAFAEGCTYRAMGEAYLAQSEAAESEIQDVGSYHAMLACIASGGYAGILPQSVLDTLTLPEASRVRPVGQAVTQLIWRKGYASPALDKMRQLLTSASDL</sequence>
<dbReference type="PANTHER" id="PTHR30126:SF40">
    <property type="entry name" value="HTH-TYPE TRANSCRIPTIONAL REGULATOR GLTR"/>
    <property type="match status" value="1"/>
</dbReference>
<name>A0A285B474_9ENTR</name>
<evidence type="ECO:0000256" key="2">
    <source>
        <dbReference type="ARBA" id="ARBA00023015"/>
    </source>
</evidence>
<feature type="domain" description="HTH lysR-type" evidence="5">
    <location>
        <begin position="1"/>
        <end position="58"/>
    </location>
</feature>
<dbReference type="GO" id="GO:0000976">
    <property type="term" value="F:transcription cis-regulatory region binding"/>
    <property type="evidence" value="ECO:0007669"/>
    <property type="project" value="TreeGrafter"/>
</dbReference>
<dbReference type="Pfam" id="PF03466">
    <property type="entry name" value="LysR_substrate"/>
    <property type="match status" value="1"/>
</dbReference>
<organism evidence="6 7">
    <name type="scientific">Klebsiella grimontii</name>
    <dbReference type="NCBI Taxonomy" id="2058152"/>
    <lineage>
        <taxon>Bacteria</taxon>
        <taxon>Pseudomonadati</taxon>
        <taxon>Pseudomonadota</taxon>
        <taxon>Gammaproteobacteria</taxon>
        <taxon>Enterobacterales</taxon>
        <taxon>Enterobacteriaceae</taxon>
        <taxon>Klebsiella/Raoultella group</taxon>
        <taxon>Klebsiella</taxon>
    </lineage>
</organism>
<accession>A0A285B474</accession>
<dbReference type="InterPro" id="IPR000847">
    <property type="entry name" value="LysR_HTH_N"/>
</dbReference>
<dbReference type="FunFam" id="1.10.10.10:FF:000001">
    <property type="entry name" value="LysR family transcriptional regulator"/>
    <property type="match status" value="1"/>
</dbReference>
<comment type="similarity">
    <text evidence="1">Belongs to the LysR transcriptional regulatory family.</text>
</comment>
<dbReference type="PRINTS" id="PR00039">
    <property type="entry name" value="HTHLYSR"/>
</dbReference>
<evidence type="ECO:0000313" key="6">
    <source>
        <dbReference type="EMBL" id="SNU35720.1"/>
    </source>
</evidence>
<dbReference type="InterPro" id="IPR005119">
    <property type="entry name" value="LysR_subst-bd"/>
</dbReference>
<dbReference type="InterPro" id="IPR036390">
    <property type="entry name" value="WH_DNA-bd_sf"/>
</dbReference>
<keyword evidence="3" id="KW-0238">DNA-binding</keyword>